<dbReference type="RefSeq" id="WP_091718255.1">
    <property type="nucleotide sequence ID" value="NZ_LT629779.1"/>
</dbReference>
<name>A0A1H1VUD5_9MICC</name>
<dbReference type="OrthoDB" id="3425840at2"/>
<protein>
    <submittedName>
        <fullName evidence="1">Uncharacterized protein</fullName>
    </submittedName>
</protein>
<dbReference type="AlphaFoldDB" id="A0A1H1VUD5"/>
<proteinExistence type="predicted"/>
<gene>
    <name evidence="1" type="ORF">SAMN04489743_1098</name>
</gene>
<evidence type="ECO:0000313" key="2">
    <source>
        <dbReference type="Proteomes" id="UP000198751"/>
    </source>
</evidence>
<evidence type="ECO:0000313" key="1">
    <source>
        <dbReference type="EMBL" id="SDS87876.1"/>
    </source>
</evidence>
<dbReference type="Proteomes" id="UP000198751">
    <property type="component" value="Chromosome I"/>
</dbReference>
<accession>A0A1H1VUD5</accession>
<dbReference type="EMBL" id="LT629779">
    <property type="protein sequence ID" value="SDS87876.1"/>
    <property type="molecule type" value="Genomic_DNA"/>
</dbReference>
<keyword evidence="2" id="KW-1185">Reference proteome</keyword>
<reference evidence="2" key="1">
    <citation type="submission" date="2016-10" db="EMBL/GenBank/DDBJ databases">
        <authorList>
            <person name="Varghese N."/>
            <person name="Submissions S."/>
        </authorList>
    </citation>
    <scope>NUCLEOTIDE SEQUENCE [LARGE SCALE GENOMIC DNA]</scope>
    <source>
        <strain evidence="2">IMMIB L-1606</strain>
    </source>
</reference>
<organism evidence="1 2">
    <name type="scientific">Pseudarthrobacter equi</name>
    <dbReference type="NCBI Taxonomy" id="728066"/>
    <lineage>
        <taxon>Bacteria</taxon>
        <taxon>Bacillati</taxon>
        <taxon>Actinomycetota</taxon>
        <taxon>Actinomycetes</taxon>
        <taxon>Micrococcales</taxon>
        <taxon>Micrococcaceae</taxon>
        <taxon>Pseudarthrobacter</taxon>
    </lineage>
</organism>
<sequence>MMIQLPGLAPNVRYRGPKDGPDIVRHEEGEVEWTVLWARYIVDGFAVSIGWDVGHPMGDFREPNKLTIEFDEVEYGTSENPSEESFEGGITTSLLRSIPMAHARALMREHHEQLSVASVRDEWAPFPSRVETDRDYTYVAAAYVALMKVSVEPIKRLAEWTDESIDTWSARLRRARAKGILEGKGRQAKVAPAYLQTRDQIWADMRARKEKPNGH</sequence>